<dbReference type="InterPro" id="IPR000415">
    <property type="entry name" value="Nitroreductase-like"/>
</dbReference>
<dbReference type="Pfam" id="PF00881">
    <property type="entry name" value="Nitroreductase"/>
    <property type="match status" value="1"/>
</dbReference>
<dbReference type="InterPro" id="IPR052544">
    <property type="entry name" value="Bacteriocin_Proc_Enz"/>
</dbReference>
<accession>T1XK44</accession>
<dbReference type="InterPro" id="IPR029479">
    <property type="entry name" value="Nitroreductase"/>
</dbReference>
<evidence type="ECO:0000313" key="2">
    <source>
        <dbReference type="EMBL" id="AGU52953.1"/>
    </source>
</evidence>
<dbReference type="CDD" id="cd02142">
    <property type="entry name" value="McbC_SagB-like_oxidoreductase"/>
    <property type="match status" value="1"/>
</dbReference>
<dbReference type="Gene3D" id="3.40.109.10">
    <property type="entry name" value="NADH Oxidase"/>
    <property type="match status" value="1"/>
</dbReference>
<proteinExistence type="predicted"/>
<dbReference type="RefSeq" id="WP_021003782.1">
    <property type="nucleotide sequence ID" value="NC_022234.1"/>
</dbReference>
<dbReference type="EMBL" id="CP003912">
    <property type="protein sequence ID" value="AGU52953.1"/>
    <property type="molecule type" value="Genomic_DNA"/>
</dbReference>
<gene>
    <name evidence="2" type="ORF">VAPA_2c03930</name>
</gene>
<dbReference type="KEGG" id="vpd:VAPA_2c03930"/>
<sequence length="199" mass="21285">MTTLLIDAAGESIALPSPVPTSMSLDQALKRRSSTRAFLPDGLSLPALSALLWAACGVNREQQGGRTAPSAHNWKEIDVYAVLAAGTYRYEPRTHRLFLIRVGDLRAHAGLQDFVATAPLNLVYVADLGRMTEVDVRDRPFFAGADAGCIAQNVYLHCAAAGLATVVRAMIDRKQLAQALGLPATQRIALAQTVGHAKP</sequence>
<dbReference type="PANTHER" id="PTHR43745">
    <property type="entry name" value="NITROREDUCTASE MJ1384-RELATED"/>
    <property type="match status" value="1"/>
</dbReference>
<dbReference type="HOGENOM" id="CLU_059362_1_0_4"/>
<evidence type="ECO:0000259" key="1">
    <source>
        <dbReference type="Pfam" id="PF00881"/>
    </source>
</evidence>
<dbReference type="Proteomes" id="UP000016223">
    <property type="component" value="Chromosome 2"/>
</dbReference>
<reference evidence="2 3" key="1">
    <citation type="submission" date="2012-10" db="EMBL/GenBank/DDBJ databases">
        <title>Genome sequence of Variovorax paradoxus B4.</title>
        <authorList>
            <person name="Schuldes J."/>
            <person name="Brandt U."/>
            <person name="Hiessl S."/>
            <person name="Wuebbeler J.H."/>
            <person name="Thuermer A."/>
            <person name="Steinbuechel A."/>
            <person name="Daniel R."/>
        </authorList>
    </citation>
    <scope>NUCLEOTIDE SEQUENCE [LARGE SCALE GENOMIC DNA]</scope>
    <source>
        <strain evidence="2 3">B4</strain>
    </source>
</reference>
<name>T1XK44_VARPD</name>
<dbReference type="GO" id="GO:0016491">
    <property type="term" value="F:oxidoreductase activity"/>
    <property type="evidence" value="ECO:0007669"/>
    <property type="project" value="InterPro"/>
</dbReference>
<protein>
    <submittedName>
        <fullName evidence="2">Putative nitroreductase</fullName>
    </submittedName>
</protein>
<dbReference type="AlphaFoldDB" id="T1XK44"/>
<feature type="domain" description="Nitroreductase" evidence="1">
    <location>
        <begin position="30"/>
        <end position="196"/>
    </location>
</feature>
<dbReference type="SUPFAM" id="SSF55469">
    <property type="entry name" value="FMN-dependent nitroreductase-like"/>
    <property type="match status" value="1"/>
</dbReference>
<evidence type="ECO:0000313" key="3">
    <source>
        <dbReference type="Proteomes" id="UP000016223"/>
    </source>
</evidence>
<organism evidence="2 3">
    <name type="scientific">Variovorax paradoxus B4</name>
    <dbReference type="NCBI Taxonomy" id="1246301"/>
    <lineage>
        <taxon>Bacteria</taxon>
        <taxon>Pseudomonadati</taxon>
        <taxon>Pseudomonadota</taxon>
        <taxon>Betaproteobacteria</taxon>
        <taxon>Burkholderiales</taxon>
        <taxon>Comamonadaceae</taxon>
        <taxon>Variovorax</taxon>
    </lineage>
</organism>
<dbReference type="PANTHER" id="PTHR43745:SF2">
    <property type="entry name" value="NITROREDUCTASE MJ1384-RELATED"/>
    <property type="match status" value="1"/>
</dbReference>
<dbReference type="OrthoDB" id="9802775at2"/>
<dbReference type="PATRIC" id="fig|1246301.3.peg.5915"/>